<reference evidence="1 2" key="2">
    <citation type="submission" date="2021-10" db="EMBL/GenBank/DDBJ databases">
        <authorList>
            <person name="Piombo E."/>
        </authorList>
    </citation>
    <scope>NUCLEOTIDE SEQUENCE [LARGE SCALE GENOMIC DNA]</scope>
</reference>
<reference evidence="2" key="1">
    <citation type="submission" date="2019-06" db="EMBL/GenBank/DDBJ databases">
        <authorList>
            <person name="Broberg M."/>
        </authorList>
    </citation>
    <scope>NUCLEOTIDE SEQUENCE [LARGE SCALE GENOMIC DNA]</scope>
</reference>
<keyword evidence="2" id="KW-1185">Reference proteome</keyword>
<sequence>MLPNAATVTWSADSADRLVLSFERKSNSHRFTAAATTTQPRPRRPSPFHADADMRWSWLRELTLLDTGLSEPKGYYELRGL</sequence>
<accession>A0A9N9ZF28</accession>
<dbReference type="Proteomes" id="UP000775872">
    <property type="component" value="Unassembled WGS sequence"/>
</dbReference>
<evidence type="ECO:0000313" key="2">
    <source>
        <dbReference type="Proteomes" id="UP000775872"/>
    </source>
</evidence>
<organism evidence="1 2">
    <name type="scientific">Clonostachys solani</name>
    <dbReference type="NCBI Taxonomy" id="160281"/>
    <lineage>
        <taxon>Eukaryota</taxon>
        <taxon>Fungi</taxon>
        <taxon>Dikarya</taxon>
        <taxon>Ascomycota</taxon>
        <taxon>Pezizomycotina</taxon>
        <taxon>Sordariomycetes</taxon>
        <taxon>Hypocreomycetidae</taxon>
        <taxon>Hypocreales</taxon>
        <taxon>Bionectriaceae</taxon>
        <taxon>Clonostachys</taxon>
    </lineage>
</organism>
<name>A0A9N9ZF28_9HYPO</name>
<protein>
    <submittedName>
        <fullName evidence="1">Uncharacterized protein</fullName>
    </submittedName>
</protein>
<dbReference type="AlphaFoldDB" id="A0A9N9ZF28"/>
<comment type="caution">
    <text evidence="1">The sequence shown here is derived from an EMBL/GenBank/DDBJ whole genome shotgun (WGS) entry which is preliminary data.</text>
</comment>
<proteinExistence type="predicted"/>
<dbReference type="EMBL" id="CABFOC020000048">
    <property type="protein sequence ID" value="CAH0054331.1"/>
    <property type="molecule type" value="Genomic_DNA"/>
</dbReference>
<evidence type="ECO:0000313" key="1">
    <source>
        <dbReference type="EMBL" id="CAH0054331.1"/>
    </source>
</evidence>
<gene>
    <name evidence="1" type="ORF">CSOL1703_00015804</name>
</gene>